<dbReference type="NCBIfam" id="TIGR03668">
    <property type="entry name" value="Rv0121_F420"/>
    <property type="match status" value="1"/>
</dbReference>
<evidence type="ECO:0000259" key="2">
    <source>
        <dbReference type="Pfam" id="PF01243"/>
    </source>
</evidence>
<keyword evidence="4" id="KW-1185">Reference proteome</keyword>
<dbReference type="InterPro" id="IPR011576">
    <property type="entry name" value="Pyridox_Oxase_N"/>
</dbReference>
<protein>
    <submittedName>
        <fullName evidence="3">TIGR03668 family PPOX class F420-dependent oxidoreductase</fullName>
    </submittedName>
</protein>
<dbReference type="Proteomes" id="UP000749040">
    <property type="component" value="Unassembled WGS sequence"/>
</dbReference>
<dbReference type="RefSeq" id="WP_205356721.1">
    <property type="nucleotide sequence ID" value="NZ_JADKYB010000004.1"/>
</dbReference>
<dbReference type="Pfam" id="PF01243">
    <property type="entry name" value="PNPOx_N"/>
    <property type="match status" value="1"/>
</dbReference>
<dbReference type="EMBL" id="JADKYB010000004">
    <property type="protein sequence ID" value="MBM9504883.1"/>
    <property type="molecule type" value="Genomic_DNA"/>
</dbReference>
<evidence type="ECO:0000313" key="4">
    <source>
        <dbReference type="Proteomes" id="UP000749040"/>
    </source>
</evidence>
<evidence type="ECO:0000256" key="1">
    <source>
        <dbReference type="ARBA" id="ARBA00023002"/>
    </source>
</evidence>
<dbReference type="InterPro" id="IPR019967">
    <property type="entry name" value="F420-dep_enz_PPOX_Rv0121"/>
</dbReference>
<accession>A0ABS2TNG4</accession>
<dbReference type="PANTHER" id="PTHR35176:SF2">
    <property type="entry name" value="F420H(2)-DEPENDENT REDUCTASE RV1155"/>
    <property type="match status" value="1"/>
</dbReference>
<evidence type="ECO:0000313" key="3">
    <source>
        <dbReference type="EMBL" id="MBM9504883.1"/>
    </source>
</evidence>
<comment type="caution">
    <text evidence="3">The sequence shown here is derived from an EMBL/GenBank/DDBJ whole genome shotgun (WGS) entry which is preliminary data.</text>
</comment>
<sequence>MELTADEARRRFGGEAVARLATVGEDGHPHLVPVTFALDGDLVVFAVDHKPKSGRQLRRIANIRRDPRVALLADHYAPDWTALWWARADGVAEVHEQDPAALRLLTAAYEQYARRPPAGPFVRIRVRRWTGWAYTDPGPDR</sequence>
<dbReference type="PANTHER" id="PTHR35176">
    <property type="entry name" value="HEME OXYGENASE HI_0854-RELATED"/>
    <property type="match status" value="1"/>
</dbReference>
<dbReference type="SUPFAM" id="SSF50475">
    <property type="entry name" value="FMN-binding split barrel"/>
    <property type="match status" value="1"/>
</dbReference>
<proteinExistence type="predicted"/>
<keyword evidence="1" id="KW-0560">Oxidoreductase</keyword>
<dbReference type="InterPro" id="IPR052019">
    <property type="entry name" value="F420H2_bilvrd_red/Heme_oxyg"/>
</dbReference>
<dbReference type="InterPro" id="IPR012349">
    <property type="entry name" value="Split_barrel_FMN-bd"/>
</dbReference>
<dbReference type="Gene3D" id="2.30.110.10">
    <property type="entry name" value="Electron Transport, Fmn-binding Protein, Chain A"/>
    <property type="match status" value="1"/>
</dbReference>
<organism evidence="3 4">
    <name type="scientific">Actinacidiphila acididurans</name>
    <dbReference type="NCBI Taxonomy" id="2784346"/>
    <lineage>
        <taxon>Bacteria</taxon>
        <taxon>Bacillati</taxon>
        <taxon>Actinomycetota</taxon>
        <taxon>Actinomycetes</taxon>
        <taxon>Kitasatosporales</taxon>
        <taxon>Streptomycetaceae</taxon>
        <taxon>Actinacidiphila</taxon>
    </lineage>
</organism>
<feature type="domain" description="Pyridoxamine 5'-phosphate oxidase N-terminal" evidence="2">
    <location>
        <begin position="6"/>
        <end position="132"/>
    </location>
</feature>
<name>A0ABS2TNG4_9ACTN</name>
<reference evidence="3 4" key="1">
    <citation type="submission" date="2021-01" db="EMBL/GenBank/DDBJ databases">
        <title>Streptomyces acididurans sp. nov., isolated from a peat swamp forest soil.</title>
        <authorList>
            <person name="Chantavorakit T."/>
            <person name="Duangmal K."/>
        </authorList>
    </citation>
    <scope>NUCLEOTIDE SEQUENCE [LARGE SCALE GENOMIC DNA]</scope>
    <source>
        <strain evidence="3 4">KK5PA1</strain>
    </source>
</reference>
<gene>
    <name evidence="3" type="ORF">ITX44_10095</name>
</gene>